<name>A0A515HG88_CYMEN</name>
<feature type="region of interest" description="Disordered" evidence="8">
    <location>
        <begin position="200"/>
        <end position="226"/>
    </location>
</feature>
<dbReference type="PANTHER" id="PTHR44042">
    <property type="entry name" value="DUPLICATED HOMEODOMAIN-LIKE SUPERFAMILY PROTEIN-RELATED"/>
    <property type="match status" value="1"/>
</dbReference>
<dbReference type="InterPro" id="IPR017930">
    <property type="entry name" value="Myb_dom"/>
</dbReference>
<evidence type="ECO:0000259" key="11">
    <source>
        <dbReference type="PROSITE" id="PS51294"/>
    </source>
</evidence>
<dbReference type="FunFam" id="1.10.10.60:FF:000009">
    <property type="entry name" value="transcription factor MYB1R1"/>
    <property type="match status" value="1"/>
</dbReference>
<accession>A0A515HG88</accession>
<dbReference type="EMBL" id="MK282452">
    <property type="protein sequence ID" value="QDL88436.1"/>
    <property type="molecule type" value="mRNA"/>
</dbReference>
<dbReference type="Gene3D" id="1.10.10.60">
    <property type="entry name" value="Homeodomain-like"/>
    <property type="match status" value="2"/>
</dbReference>
<dbReference type="SUPFAM" id="SSF46689">
    <property type="entry name" value="Homeodomain-like"/>
    <property type="match status" value="2"/>
</dbReference>
<evidence type="ECO:0000256" key="2">
    <source>
        <dbReference type="ARBA" id="ARBA00023015"/>
    </source>
</evidence>
<keyword evidence="5" id="KW-0539">Nucleus</keyword>
<evidence type="ECO:0000259" key="10">
    <source>
        <dbReference type="PROSITE" id="PS51293"/>
    </source>
</evidence>
<reference evidence="12" key="1">
    <citation type="journal article" date="2015" name="PLoS ONE">
        <title>Digital Gene Expression Analysis Based on De Novo Transcriptome Assembly Reveals New Genes Associated with Floral Organ Differentiation of the Orchid Plant Cymbidium ensifolium.</title>
        <authorList>
            <person name="Yang F."/>
            <person name="Zhu G."/>
        </authorList>
    </citation>
    <scope>NUCLEOTIDE SEQUENCE</scope>
</reference>
<organism evidence="12">
    <name type="scientific">Cymbidium ensifolium</name>
    <name type="common">Orchid</name>
    <name type="synonym">Epidendrum ensifolium</name>
    <dbReference type="NCBI Taxonomy" id="78740"/>
    <lineage>
        <taxon>Eukaryota</taxon>
        <taxon>Viridiplantae</taxon>
        <taxon>Streptophyta</taxon>
        <taxon>Embryophyta</taxon>
        <taxon>Tracheophyta</taxon>
        <taxon>Spermatophyta</taxon>
        <taxon>Magnoliopsida</taxon>
        <taxon>Liliopsida</taxon>
        <taxon>Asparagales</taxon>
        <taxon>Orchidaceae</taxon>
        <taxon>Epidendroideae</taxon>
        <taxon>Cymbidieae</taxon>
        <taxon>Cymbidiinae</taxon>
        <taxon>Cymbidium</taxon>
    </lineage>
</organism>
<evidence type="ECO:0000313" key="12">
    <source>
        <dbReference type="EMBL" id="QDL88436.1"/>
    </source>
</evidence>
<dbReference type="Pfam" id="PF00249">
    <property type="entry name" value="Myb_DNA-binding"/>
    <property type="match status" value="2"/>
</dbReference>
<keyword evidence="3" id="KW-0238">DNA-binding</keyword>
<evidence type="ECO:0000256" key="7">
    <source>
        <dbReference type="ARBA" id="ARBA00076145"/>
    </source>
</evidence>
<keyword evidence="4" id="KW-0804">Transcription</keyword>
<evidence type="ECO:0000256" key="8">
    <source>
        <dbReference type="SAM" id="MobiDB-lite"/>
    </source>
</evidence>
<comment type="subcellular location">
    <subcellularLocation>
        <location evidence="1">Nucleus</location>
    </subcellularLocation>
</comment>
<keyword evidence="2" id="KW-0805">Transcription regulation</keyword>
<dbReference type="PROSITE" id="PS51293">
    <property type="entry name" value="SANT"/>
    <property type="match status" value="2"/>
</dbReference>
<dbReference type="GO" id="GO:0003677">
    <property type="term" value="F:DNA binding"/>
    <property type="evidence" value="ECO:0007669"/>
    <property type="project" value="UniProtKB-KW"/>
</dbReference>
<dbReference type="AlphaFoldDB" id="A0A515HG88"/>
<feature type="domain" description="HTH myb-type" evidence="11">
    <location>
        <begin position="130"/>
        <end position="186"/>
    </location>
</feature>
<sequence length="296" mass="33018">MMTNSWMEVISPYPTYFSNSNWILGEKKSGNWTQQENKLFENALAHFDEGVPDRWEKVAEMIPGKTVEDIMSHYQDLEEDVSCIEAGLIPFPGYSSSSLTLDWENDHGFDGLRQACCVGGKRLGGRLVDHERKKGVPWTEEEHKRFLIGLKKYGKGDWRNISRNFVVTRTPTQVASHAQKYFIRLNSGTKDKRRASIHDITTTSLDDNRSPSPSQPSVVTMQSSSASAPATSEQFSMVVDSKQPNEVASVFSPSTNGNQFIQSAYGILPYGMKLQARNSFHGNLNGSIAGPNGVLF</sequence>
<protein>
    <recommendedName>
        <fullName evidence="6">Transcription factor MYBS1</fullName>
    </recommendedName>
    <alternativeName>
        <fullName evidence="7">Myb-related protein S1</fullName>
    </alternativeName>
</protein>
<dbReference type="GO" id="GO:0005634">
    <property type="term" value="C:nucleus"/>
    <property type="evidence" value="ECO:0007669"/>
    <property type="project" value="UniProtKB-SubCell"/>
</dbReference>
<dbReference type="InterPro" id="IPR017884">
    <property type="entry name" value="SANT_dom"/>
</dbReference>
<dbReference type="InterPro" id="IPR009057">
    <property type="entry name" value="Homeodomain-like_sf"/>
</dbReference>
<feature type="domain" description="SANT" evidence="10">
    <location>
        <begin position="138"/>
        <end position="186"/>
    </location>
</feature>
<dbReference type="PROSITE" id="PS51294">
    <property type="entry name" value="HTH_MYB"/>
    <property type="match status" value="1"/>
</dbReference>
<evidence type="ECO:0000256" key="1">
    <source>
        <dbReference type="ARBA" id="ARBA00004123"/>
    </source>
</evidence>
<evidence type="ECO:0000256" key="4">
    <source>
        <dbReference type="ARBA" id="ARBA00023163"/>
    </source>
</evidence>
<dbReference type="SMART" id="SM00717">
    <property type="entry name" value="SANT"/>
    <property type="match status" value="2"/>
</dbReference>
<feature type="domain" description="Myb-like" evidence="9">
    <location>
        <begin position="130"/>
        <end position="182"/>
    </location>
</feature>
<dbReference type="InterPro" id="IPR001005">
    <property type="entry name" value="SANT/Myb"/>
</dbReference>
<dbReference type="CDD" id="cd00167">
    <property type="entry name" value="SANT"/>
    <property type="match status" value="2"/>
</dbReference>
<feature type="domain" description="SANT" evidence="10">
    <location>
        <begin position="27"/>
        <end position="74"/>
    </location>
</feature>
<dbReference type="GO" id="GO:0009744">
    <property type="term" value="P:response to sucrose"/>
    <property type="evidence" value="ECO:0007669"/>
    <property type="project" value="UniProtKB-ARBA"/>
</dbReference>
<dbReference type="PROSITE" id="PS50090">
    <property type="entry name" value="MYB_LIKE"/>
    <property type="match status" value="2"/>
</dbReference>
<dbReference type="InterPro" id="IPR006447">
    <property type="entry name" value="Myb_dom_plants"/>
</dbReference>
<evidence type="ECO:0000256" key="3">
    <source>
        <dbReference type="ARBA" id="ARBA00023125"/>
    </source>
</evidence>
<evidence type="ECO:0000259" key="9">
    <source>
        <dbReference type="PROSITE" id="PS50090"/>
    </source>
</evidence>
<evidence type="ECO:0000256" key="6">
    <source>
        <dbReference type="ARBA" id="ARBA00068153"/>
    </source>
</evidence>
<feature type="domain" description="Myb-like" evidence="9">
    <location>
        <begin position="24"/>
        <end position="78"/>
    </location>
</feature>
<proteinExistence type="evidence at transcript level"/>
<dbReference type="PANTHER" id="PTHR44042:SF41">
    <property type="entry name" value="DUPLICATED HOMEODOMAIN-LIKE SUPERFAMILY PROTEIN-RELATED"/>
    <property type="match status" value="1"/>
</dbReference>
<dbReference type="FunFam" id="1.10.10.60:FF:000154">
    <property type="entry name" value="Transcription factor SRM1"/>
    <property type="match status" value="1"/>
</dbReference>
<evidence type="ECO:0000256" key="5">
    <source>
        <dbReference type="ARBA" id="ARBA00023242"/>
    </source>
</evidence>
<dbReference type="GO" id="GO:0009739">
    <property type="term" value="P:response to gibberellin"/>
    <property type="evidence" value="ECO:0007669"/>
    <property type="project" value="UniProtKB-ARBA"/>
</dbReference>
<dbReference type="NCBIfam" id="TIGR01557">
    <property type="entry name" value="myb_SHAQKYF"/>
    <property type="match status" value="1"/>
</dbReference>